<keyword evidence="2" id="KW-0812">Transmembrane</keyword>
<dbReference type="RefSeq" id="WP_331192618.1">
    <property type="nucleotide sequence ID" value="NZ_JAQSEO010000050.1"/>
</dbReference>
<dbReference type="Pfam" id="PF09682">
    <property type="entry name" value="Phage_holin_6_1"/>
    <property type="match status" value="1"/>
</dbReference>
<evidence type="ECO:0000256" key="2">
    <source>
        <dbReference type="SAM" id="Phobius"/>
    </source>
</evidence>
<dbReference type="EMBL" id="JAQSFA010000051">
    <property type="protein sequence ID" value="MEE6701930.1"/>
    <property type="molecule type" value="Genomic_DNA"/>
</dbReference>
<proteinExistence type="predicted"/>
<sequence length="146" mass="15774">MKTANDIFAWIFQSGAVIWLFYFGFAIAKPWVDGKIKHAKTAQQREVWALLEQVAMTTVNSLVSSNKPGSQKFLEASDQVQSYLADHGVHIDMKTVQSAVQAAYEKSPLTGNDQSTSTVTVGPEGVTTTIKPADGTATAIDPKEVA</sequence>
<feature type="compositionally biased region" description="Low complexity" evidence="1">
    <location>
        <begin position="115"/>
        <end position="129"/>
    </location>
</feature>
<keyword evidence="4" id="KW-1185">Reference proteome</keyword>
<dbReference type="InterPro" id="IPR010026">
    <property type="entry name" value="Phage_holin_LL-H"/>
</dbReference>
<name>A0ABU7SV39_9LACO</name>
<gene>
    <name evidence="3" type="ORF">PS396_09215</name>
</gene>
<feature type="transmembrane region" description="Helical" evidence="2">
    <location>
        <begin position="7"/>
        <end position="28"/>
    </location>
</feature>
<evidence type="ECO:0000313" key="4">
    <source>
        <dbReference type="Proteomes" id="UP001335665"/>
    </source>
</evidence>
<keyword evidence="2" id="KW-1133">Transmembrane helix</keyword>
<feature type="region of interest" description="Disordered" evidence="1">
    <location>
        <begin position="107"/>
        <end position="146"/>
    </location>
</feature>
<accession>A0ABU7SV39</accession>
<protein>
    <submittedName>
        <fullName evidence="3">Phage holin, LLH family</fullName>
    </submittedName>
</protein>
<organism evidence="3 4">
    <name type="scientific">Limosilactobacillus pontis</name>
    <dbReference type="NCBI Taxonomy" id="35787"/>
    <lineage>
        <taxon>Bacteria</taxon>
        <taxon>Bacillati</taxon>
        <taxon>Bacillota</taxon>
        <taxon>Bacilli</taxon>
        <taxon>Lactobacillales</taxon>
        <taxon>Lactobacillaceae</taxon>
        <taxon>Limosilactobacillus</taxon>
    </lineage>
</organism>
<evidence type="ECO:0000256" key="1">
    <source>
        <dbReference type="SAM" id="MobiDB-lite"/>
    </source>
</evidence>
<comment type="caution">
    <text evidence="3">The sequence shown here is derived from an EMBL/GenBank/DDBJ whole genome shotgun (WGS) entry which is preliminary data.</text>
</comment>
<reference evidence="3 4" key="1">
    <citation type="submission" date="2023-02" db="EMBL/GenBank/DDBJ databases">
        <title>The predominant lactic acid bacteria and yeasts involved in the spontaneous fermentation of millet during the production of the traditional porridge Hausa koko in Ghana.</title>
        <authorList>
            <person name="Atter A."/>
            <person name="Diaz M."/>
        </authorList>
    </citation>
    <scope>NUCLEOTIDE SEQUENCE [LARGE SCALE GENOMIC DNA]</scope>
    <source>
        <strain evidence="3 4">FI11552</strain>
    </source>
</reference>
<evidence type="ECO:0000313" key="3">
    <source>
        <dbReference type="EMBL" id="MEE6701930.1"/>
    </source>
</evidence>
<keyword evidence="2" id="KW-0472">Membrane</keyword>
<dbReference type="Proteomes" id="UP001335665">
    <property type="component" value="Unassembled WGS sequence"/>
</dbReference>